<reference evidence="2" key="1">
    <citation type="journal article" date="2018" name="DNA Res.">
        <title>Multiple hybrid de novo genome assembly of finger millet, an orphan allotetraploid crop.</title>
        <authorList>
            <person name="Hatakeyama M."/>
            <person name="Aluri S."/>
            <person name="Balachadran M.T."/>
            <person name="Sivarajan S.R."/>
            <person name="Patrignani A."/>
            <person name="Gruter S."/>
            <person name="Poveda L."/>
            <person name="Shimizu-Inatsugi R."/>
            <person name="Baeten J."/>
            <person name="Francoijs K.J."/>
            <person name="Nataraja K.N."/>
            <person name="Reddy Y.A.N."/>
            <person name="Phadnis S."/>
            <person name="Ravikumar R.L."/>
            <person name="Schlapbach R."/>
            <person name="Sreeman S.M."/>
            <person name="Shimizu K.K."/>
        </authorList>
    </citation>
    <scope>NUCLEOTIDE SEQUENCE</scope>
</reference>
<feature type="region of interest" description="Disordered" evidence="1">
    <location>
        <begin position="283"/>
        <end position="302"/>
    </location>
</feature>
<comment type="caution">
    <text evidence="2">The sequence shown here is derived from an EMBL/GenBank/DDBJ whole genome shotgun (WGS) entry which is preliminary data.</text>
</comment>
<dbReference type="AlphaFoldDB" id="A0AAV5E0B1"/>
<dbReference type="Proteomes" id="UP001054889">
    <property type="component" value="Unassembled WGS sequence"/>
</dbReference>
<name>A0AAV5E0B1_ELECO</name>
<proteinExistence type="predicted"/>
<gene>
    <name evidence="2" type="primary">gb02852</name>
    <name evidence="2" type="ORF">PR202_gb02852</name>
</gene>
<sequence length="302" mass="31870">MANPAACSRGILGGLERNPSVDALLFLTSMQRRRRWTSSEGVRAPTLTKSAYYYGSAGRERKTTAGCGDLFAVDELLVLPYDEEEEEEKTGEFCPFRTISGLTCTDEFCAVRPTGGAGLEWLSNYKGDDAFSTEDLQRLQLINGIPAGGFSSVEKVPPAALTAAAAKQQQQQPGMFMPEGPVPTKARSNRPRAAPVNWTSRMFVLAAVPGVHAHLTGSEPGILAHAFPAKKLSKPSKKKNPRTSPAGAVLDGVRGGAMVPALRDGQDAAVEDGPQHAVQHVRGAVQVGPTGAGIPPGGEPRG</sequence>
<protein>
    <submittedName>
        <fullName evidence="2">Uncharacterized protein</fullName>
    </submittedName>
</protein>
<feature type="region of interest" description="Disordered" evidence="1">
    <location>
        <begin position="232"/>
        <end position="251"/>
    </location>
</feature>
<dbReference type="EMBL" id="BQKI01000072">
    <property type="protein sequence ID" value="GJN15906.1"/>
    <property type="molecule type" value="Genomic_DNA"/>
</dbReference>
<evidence type="ECO:0000313" key="3">
    <source>
        <dbReference type="Proteomes" id="UP001054889"/>
    </source>
</evidence>
<reference evidence="2" key="2">
    <citation type="submission" date="2021-12" db="EMBL/GenBank/DDBJ databases">
        <title>Resequencing data analysis of finger millet.</title>
        <authorList>
            <person name="Hatakeyama M."/>
            <person name="Aluri S."/>
            <person name="Balachadran M.T."/>
            <person name="Sivarajan S.R."/>
            <person name="Poveda L."/>
            <person name="Shimizu-Inatsugi R."/>
            <person name="Schlapbach R."/>
            <person name="Sreeman S.M."/>
            <person name="Shimizu K.K."/>
        </authorList>
    </citation>
    <scope>NUCLEOTIDE SEQUENCE</scope>
</reference>
<evidence type="ECO:0000313" key="2">
    <source>
        <dbReference type="EMBL" id="GJN15906.1"/>
    </source>
</evidence>
<feature type="compositionally biased region" description="Basic residues" evidence="1">
    <location>
        <begin position="232"/>
        <end position="241"/>
    </location>
</feature>
<evidence type="ECO:0000256" key="1">
    <source>
        <dbReference type="SAM" id="MobiDB-lite"/>
    </source>
</evidence>
<accession>A0AAV5E0B1</accession>
<keyword evidence="3" id="KW-1185">Reference proteome</keyword>
<organism evidence="2 3">
    <name type="scientific">Eleusine coracana subsp. coracana</name>
    <dbReference type="NCBI Taxonomy" id="191504"/>
    <lineage>
        <taxon>Eukaryota</taxon>
        <taxon>Viridiplantae</taxon>
        <taxon>Streptophyta</taxon>
        <taxon>Embryophyta</taxon>
        <taxon>Tracheophyta</taxon>
        <taxon>Spermatophyta</taxon>
        <taxon>Magnoliopsida</taxon>
        <taxon>Liliopsida</taxon>
        <taxon>Poales</taxon>
        <taxon>Poaceae</taxon>
        <taxon>PACMAD clade</taxon>
        <taxon>Chloridoideae</taxon>
        <taxon>Cynodonteae</taxon>
        <taxon>Eleusininae</taxon>
        <taxon>Eleusine</taxon>
    </lineage>
</organism>